<protein>
    <submittedName>
        <fullName evidence="1">Uncharacterized protein</fullName>
    </submittedName>
</protein>
<accession>K7YPZ1</accession>
<dbReference type="Proteomes" id="UP000010077">
    <property type="component" value="Chromosome"/>
</dbReference>
<dbReference type="KEGG" id="thal:A1OE_1448"/>
<dbReference type="AlphaFoldDB" id="K7YPZ1"/>
<reference evidence="1 2" key="1">
    <citation type="journal article" date="2012" name="Proc. Natl. Acad. Sci. U.S.A.">
        <title>Genome streamlining and chemical defense in a coral reef symbiosis.</title>
        <authorList>
            <person name="Kwan J.C."/>
            <person name="Donia M.S."/>
            <person name="Han A.W."/>
            <person name="Hirose E."/>
            <person name="Haygood M.G."/>
            <person name="Schmidt E.W."/>
        </authorList>
    </citation>
    <scope>NUCLEOTIDE SEQUENCE [LARGE SCALE GENOMIC DNA]</scope>
    <source>
        <strain evidence="1 2">L2</strain>
    </source>
</reference>
<gene>
    <name evidence="1" type="ORF">A1OE_1448</name>
</gene>
<proteinExistence type="predicted"/>
<evidence type="ECO:0000313" key="2">
    <source>
        <dbReference type="Proteomes" id="UP000010077"/>
    </source>
</evidence>
<dbReference type="EMBL" id="CP003539">
    <property type="protein sequence ID" value="AFX99617.1"/>
    <property type="molecule type" value="Genomic_DNA"/>
</dbReference>
<sequence>MHSMLFGIIKSSLNYSKYYFIHLVKNYILALCIKLLVLN</sequence>
<organism evidence="1 2">
    <name type="scientific">Candidatus Endolissoclinum faulkneri L2</name>
    <dbReference type="NCBI Taxonomy" id="1193729"/>
    <lineage>
        <taxon>Bacteria</taxon>
        <taxon>Pseudomonadati</taxon>
        <taxon>Pseudomonadota</taxon>
        <taxon>Alphaproteobacteria</taxon>
        <taxon>Rhodospirillales</taxon>
        <taxon>Rhodospirillaceae</taxon>
        <taxon>Candidatus Endolissoclinum</taxon>
    </lineage>
</organism>
<dbReference type="HOGENOM" id="CLU_3306474_0_0_5"/>
<name>K7YPZ1_9PROT</name>
<evidence type="ECO:0000313" key="1">
    <source>
        <dbReference type="EMBL" id="AFX99617.1"/>
    </source>
</evidence>
<keyword evidence="2" id="KW-1185">Reference proteome</keyword>